<protein>
    <submittedName>
        <fullName evidence="1">Uncharacterized protein</fullName>
    </submittedName>
</protein>
<reference evidence="1 2" key="1">
    <citation type="submission" date="2015-01" db="EMBL/GenBank/DDBJ databases">
        <authorList>
            <person name="Xiang T."/>
            <person name="Song Y."/>
            <person name="Huang L."/>
            <person name="Wang B."/>
            <person name="Wu P."/>
        </authorList>
    </citation>
    <scope>NUCLEOTIDE SEQUENCE [LARGE SCALE GENOMIC DNA]</scope>
    <source>
        <strain evidence="1 2">Cc12</strain>
    </source>
</reference>
<sequence length="53" mass="6000">MTKIAKSKKINVIFGLLLVECSEFNFIKKSSTNIKIFVLLYIVFLFSQKSGGI</sequence>
<organism evidence="1 2">
    <name type="scientific">Capnocytophaga canimorsus</name>
    <dbReference type="NCBI Taxonomy" id="28188"/>
    <lineage>
        <taxon>Bacteria</taxon>
        <taxon>Pseudomonadati</taxon>
        <taxon>Bacteroidota</taxon>
        <taxon>Flavobacteriia</taxon>
        <taxon>Flavobacteriales</taxon>
        <taxon>Flavobacteriaceae</taxon>
        <taxon>Capnocytophaga</taxon>
    </lineage>
</organism>
<dbReference type="EMBL" id="CDOE01000069">
    <property type="protein sequence ID" value="CEN37707.1"/>
    <property type="molecule type" value="Genomic_DNA"/>
</dbReference>
<name>A0A0B7HIL6_9FLAO</name>
<dbReference type="AlphaFoldDB" id="A0A0B7HIL6"/>
<evidence type="ECO:0000313" key="1">
    <source>
        <dbReference type="EMBL" id="CEN37707.1"/>
    </source>
</evidence>
<proteinExistence type="predicted"/>
<gene>
    <name evidence="1" type="ORF">CCAN12_710022</name>
</gene>
<accession>A0A0B7HIL6</accession>
<evidence type="ECO:0000313" key="2">
    <source>
        <dbReference type="Proteomes" id="UP000044026"/>
    </source>
</evidence>
<dbReference type="Proteomes" id="UP000044026">
    <property type="component" value="Unassembled WGS sequence"/>
</dbReference>